<dbReference type="AlphaFoldDB" id="M5REP5"/>
<name>M5REP5_9BACT</name>
<feature type="non-terminal residue" evidence="1">
    <location>
        <position position="1"/>
    </location>
</feature>
<evidence type="ECO:0000313" key="1">
    <source>
        <dbReference type="EMBL" id="EMI17835.1"/>
    </source>
</evidence>
<sequence>QTDEETPSSAVPINLRRGQARQLLIGDRVDILEIPFDEAAYRNQIPDRIVRFDASQDDRGNAKELQSVTVQRAGIEHEYQVDELIGFDLIHFHGGTDANIITWAQQRDPIDTTDNELSRSWYADRDRYLCSGLINPGGSNTPLSVDPVIAGDEDSHPGTPGFAIRFHQPVVNAAGPDVVFFELQVIIHP</sequence>
<gene>
    <name evidence="1" type="ORF">RMSM_05241</name>
</gene>
<protein>
    <submittedName>
        <fullName evidence="1">FecR protein</fullName>
    </submittedName>
</protein>
<organism evidence="1 2">
    <name type="scientific">Rhodopirellula maiorica SM1</name>
    <dbReference type="NCBI Taxonomy" id="1265738"/>
    <lineage>
        <taxon>Bacteria</taxon>
        <taxon>Pseudomonadati</taxon>
        <taxon>Planctomycetota</taxon>
        <taxon>Planctomycetia</taxon>
        <taxon>Pirellulales</taxon>
        <taxon>Pirellulaceae</taxon>
        <taxon>Novipirellula</taxon>
    </lineage>
</organism>
<accession>M5REP5</accession>
<keyword evidence="2" id="KW-1185">Reference proteome</keyword>
<evidence type="ECO:0000313" key="2">
    <source>
        <dbReference type="Proteomes" id="UP000011991"/>
    </source>
</evidence>
<feature type="non-terminal residue" evidence="1">
    <location>
        <position position="189"/>
    </location>
</feature>
<proteinExistence type="predicted"/>
<dbReference type="Proteomes" id="UP000011991">
    <property type="component" value="Unassembled WGS sequence"/>
</dbReference>
<dbReference type="EMBL" id="ANOG01000743">
    <property type="protein sequence ID" value="EMI17835.1"/>
    <property type="molecule type" value="Genomic_DNA"/>
</dbReference>
<reference evidence="1 2" key="1">
    <citation type="journal article" date="2013" name="Mar. Genomics">
        <title>Expression of sulfatases in Rhodopirellula baltica and the diversity of sulfatases in the genus Rhodopirellula.</title>
        <authorList>
            <person name="Wegner C.E."/>
            <person name="Richter-Heitmann T."/>
            <person name="Klindworth A."/>
            <person name="Klockow C."/>
            <person name="Richter M."/>
            <person name="Achstetter T."/>
            <person name="Glockner F.O."/>
            <person name="Harder J."/>
        </authorList>
    </citation>
    <scope>NUCLEOTIDE SEQUENCE [LARGE SCALE GENOMIC DNA]</scope>
    <source>
        <strain evidence="1 2">SM1</strain>
    </source>
</reference>
<comment type="caution">
    <text evidence="1">The sequence shown here is derived from an EMBL/GenBank/DDBJ whole genome shotgun (WGS) entry which is preliminary data.</text>
</comment>